<dbReference type="EMBL" id="GG663377">
    <property type="protein sequence ID" value="EEH03408.1"/>
    <property type="molecule type" value="Genomic_DNA"/>
</dbReference>
<organism evidence="4 5">
    <name type="scientific">Ajellomyces capsulatus (strain G186AR / H82 / ATCC MYA-2454 / RMSCC 2432)</name>
    <name type="common">Darling's disease fungus</name>
    <name type="synonym">Histoplasma capsulatum</name>
    <dbReference type="NCBI Taxonomy" id="447093"/>
    <lineage>
        <taxon>Eukaryota</taxon>
        <taxon>Fungi</taxon>
        <taxon>Dikarya</taxon>
        <taxon>Ascomycota</taxon>
        <taxon>Pezizomycotina</taxon>
        <taxon>Eurotiomycetes</taxon>
        <taxon>Eurotiomycetidae</taxon>
        <taxon>Onygenales</taxon>
        <taxon>Ajellomycetaceae</taxon>
        <taxon>Histoplasma</taxon>
    </lineage>
</organism>
<gene>
    <name evidence="4" type="ORF">HCBG_08348</name>
</gene>
<dbReference type="Pfam" id="PF12813">
    <property type="entry name" value="XPG_I_2"/>
    <property type="match status" value="1"/>
</dbReference>
<dbReference type="InterPro" id="IPR029060">
    <property type="entry name" value="PIN-like_dom_sf"/>
</dbReference>
<proteinExistence type="inferred from homology"/>
<dbReference type="CDD" id="cd18675">
    <property type="entry name" value="PIN_SpAst1-like"/>
    <property type="match status" value="1"/>
</dbReference>
<comment type="similarity">
    <text evidence="1">Belongs to the asteroid family.</text>
</comment>
<dbReference type="RefSeq" id="XP_045283889.1">
    <property type="nucleotide sequence ID" value="XM_045435397.1"/>
</dbReference>
<dbReference type="PANTHER" id="PTHR15665:SF1">
    <property type="entry name" value="PROTEIN ASTEROID HOMOLOG 1"/>
    <property type="match status" value="1"/>
</dbReference>
<evidence type="ECO:0000313" key="4">
    <source>
        <dbReference type="EMBL" id="EEH03408.1"/>
    </source>
</evidence>
<dbReference type="InParanoid" id="C0NYW8"/>
<keyword evidence="5" id="KW-1185">Reference proteome</keyword>
<reference evidence="4" key="1">
    <citation type="submission" date="2009-02" db="EMBL/GenBank/DDBJ databases">
        <title>The Genome Sequence of Ajellomyces capsulatus strain G186AR.</title>
        <authorList>
            <consortium name="The Broad Institute Genome Sequencing Platform"/>
            <person name="Champion M."/>
            <person name="Cuomo C."/>
            <person name="Ma L.-J."/>
            <person name="Henn M.R."/>
            <person name="Sil A."/>
            <person name="Goldman B."/>
            <person name="Young S.K."/>
            <person name="Kodira C.D."/>
            <person name="Zeng Q."/>
            <person name="Koehrsen M."/>
            <person name="Alvarado L."/>
            <person name="Berlin A."/>
            <person name="Borenstein D."/>
            <person name="Chen Z."/>
            <person name="Engels R."/>
            <person name="Freedman E."/>
            <person name="Gellesch M."/>
            <person name="Goldberg J."/>
            <person name="Griggs A."/>
            <person name="Gujja S."/>
            <person name="Heiman D."/>
            <person name="Hepburn T."/>
            <person name="Howarth C."/>
            <person name="Jen D."/>
            <person name="Larson L."/>
            <person name="Lewis B."/>
            <person name="Mehta T."/>
            <person name="Park D."/>
            <person name="Pearson M."/>
            <person name="Roberts A."/>
            <person name="Saif S."/>
            <person name="Shea T."/>
            <person name="Shenoy N."/>
            <person name="Sisk P."/>
            <person name="Stolte C."/>
            <person name="Sykes S."/>
            <person name="Walk T."/>
            <person name="White J."/>
            <person name="Yandava C."/>
            <person name="Klein B."/>
            <person name="McEwen J.G."/>
            <person name="Puccia R."/>
            <person name="Goldman G.H."/>
            <person name="Felipe M.S."/>
            <person name="Nino-Vega G."/>
            <person name="San-Blas G."/>
            <person name="Taylor J."/>
            <person name="Mendoza L."/>
            <person name="Galagan J."/>
            <person name="Nusbaum C."/>
            <person name="Birren B."/>
        </authorList>
    </citation>
    <scope>NUCLEOTIDE SEQUENCE</scope>
    <source>
        <strain evidence="4">G186AR</strain>
    </source>
</reference>
<dbReference type="STRING" id="447093.C0NYW8"/>
<dbReference type="InterPro" id="IPR026832">
    <property type="entry name" value="Asteroid"/>
</dbReference>
<evidence type="ECO:0000313" key="5">
    <source>
        <dbReference type="Proteomes" id="UP000001631"/>
    </source>
</evidence>
<evidence type="ECO:0000256" key="2">
    <source>
        <dbReference type="SAM" id="MobiDB-lite"/>
    </source>
</evidence>
<protein>
    <recommendedName>
        <fullName evidence="3">Asteroid domain-containing protein</fullName>
    </recommendedName>
</protein>
<dbReference type="Proteomes" id="UP000001631">
    <property type="component" value="Unassembled WGS sequence"/>
</dbReference>
<feature type="domain" description="Asteroid" evidence="3">
    <location>
        <begin position="161"/>
        <end position="457"/>
    </location>
</feature>
<dbReference type="PANTHER" id="PTHR15665">
    <property type="entry name" value="ASTEROID PROTEIN"/>
    <property type="match status" value="1"/>
</dbReference>
<dbReference type="GeneID" id="69041364"/>
<dbReference type="HOGENOM" id="CLU_016461_2_0_1"/>
<dbReference type="InterPro" id="IPR039436">
    <property type="entry name" value="Asteroid_dom"/>
</dbReference>
<name>C0NYW8_AJECG</name>
<evidence type="ECO:0000256" key="1">
    <source>
        <dbReference type="ARBA" id="ARBA00007398"/>
    </source>
</evidence>
<dbReference type="SUPFAM" id="SSF88723">
    <property type="entry name" value="PIN domain-like"/>
    <property type="match status" value="1"/>
</dbReference>
<evidence type="ECO:0000259" key="3">
    <source>
        <dbReference type="Pfam" id="PF12813"/>
    </source>
</evidence>
<dbReference type="AlphaFoldDB" id="C0NYW8"/>
<dbReference type="Gene3D" id="3.40.50.1010">
    <property type="entry name" value="5'-nuclease"/>
    <property type="match status" value="1"/>
</dbReference>
<feature type="region of interest" description="Disordered" evidence="2">
    <location>
        <begin position="639"/>
        <end position="714"/>
    </location>
</feature>
<sequence>MGIRYLTQYTLPHGQAVWLQSTAESHGQGAKTVSSVVIDGPALVFHIYNRLLSWSDERCNIVDAQPSADEVSIAVMQFLLCLVALGVRIEMIYFDGALPPSKRRVRLERMEGSRQSRQQICRDTVEGFKVSSIRKEPMEIHPRKIFGRCPLHWRFKPMPETAFVVPTVIEDLKYRWSPEEVVRCTAGAPELQNVIAACGDYGIGGGAGPSIFAGRTQVVPGEADPYCAIAARETGCAVLTGDSDLLVHDLGAEGSVIFIDSIETGDPLPNYKLAGAGLPGIASIFSIRAMQVRPATVAKKLGVPSFQRLAYELNRDSHASFPTIIQRAKGSVGIVEKSANYIAFMKEYDLDGHAAADSCAWISNPLTAIADPRLSELYAQYELPAFAVPGEAANFYLHDLIERHDRRTVWTQGSEFRLIAYSLLNQRYAAGGAQGPRKGAVIEHMRKGQRIAPVPLTLLERREVEERLEAFLQQVNLFVSAVYNDDGGGGGDDDDDGNGVCGGSARDPTALWRAFALYDILARMAPDERPSVGHLRRFLERGYCGEKLEWDDIHLHAQRKAVLYSLRMLKDVLAASGEAPEPMLGGGLTALISEATGLLRDLPRLRDCPQRTCGIGGDEGGEGPRRVVEGLVLLLKEEGEGEGGPELGGSLAEGPDLLGASSRNQGDRGQLNNASTAGAGEGWIGASKLPSSREGKQKKRRASKGAVPEKAPTTAKRATNIYDILRQVD</sequence>
<accession>C0NYW8</accession>